<dbReference type="Gene3D" id="3.10.129.10">
    <property type="entry name" value="Hotdog Thioesterase"/>
    <property type="match status" value="1"/>
</dbReference>
<name>A0A1Y6BWI5_9PROT</name>
<protein>
    <submittedName>
        <fullName evidence="2">Acyl dehydratase</fullName>
    </submittedName>
</protein>
<evidence type="ECO:0000313" key="3">
    <source>
        <dbReference type="Proteomes" id="UP000192917"/>
    </source>
</evidence>
<feature type="domain" description="MaoC-like" evidence="1">
    <location>
        <begin position="29"/>
        <end position="129"/>
    </location>
</feature>
<dbReference type="InterPro" id="IPR052342">
    <property type="entry name" value="MCH/BMMD"/>
</dbReference>
<dbReference type="RefSeq" id="WP_085123422.1">
    <property type="nucleotide sequence ID" value="NZ_FWZX01000011.1"/>
</dbReference>
<gene>
    <name evidence="2" type="ORF">SAMN05428998_11142</name>
</gene>
<dbReference type="PANTHER" id="PTHR43664:SF1">
    <property type="entry name" value="BETA-METHYLMALYL-COA DEHYDRATASE"/>
    <property type="match status" value="1"/>
</dbReference>
<reference evidence="2 3" key="1">
    <citation type="submission" date="2017-04" db="EMBL/GenBank/DDBJ databases">
        <authorList>
            <person name="Afonso C.L."/>
            <person name="Miller P.J."/>
            <person name="Scott M.A."/>
            <person name="Spackman E."/>
            <person name="Goraichik I."/>
            <person name="Dimitrov K.M."/>
            <person name="Suarez D.L."/>
            <person name="Swayne D.E."/>
        </authorList>
    </citation>
    <scope>NUCLEOTIDE SEQUENCE [LARGE SCALE GENOMIC DNA]</scope>
    <source>
        <strain evidence="2 3">USBA 355</strain>
    </source>
</reference>
<proteinExistence type="predicted"/>
<sequence>MDSPAGKPLPATGASPVAVRYLDDFTVGERFVSRGATLSEAQILDFAWQWDPQPFHLDAEAAAGWGFEGLIASGFHTLLVGFRLFQQENVWNAASVGSPGMDELRWLKPVRPGDTIHAEVEVVEVRPSRSRPDRGSARLRYEMINQRGETVMTVVAIHLLRRRPGAG</sequence>
<dbReference type="Proteomes" id="UP000192917">
    <property type="component" value="Unassembled WGS sequence"/>
</dbReference>
<dbReference type="InterPro" id="IPR002539">
    <property type="entry name" value="MaoC-like_dom"/>
</dbReference>
<dbReference type="EMBL" id="FWZX01000011">
    <property type="protein sequence ID" value="SMF32507.1"/>
    <property type="molecule type" value="Genomic_DNA"/>
</dbReference>
<evidence type="ECO:0000259" key="1">
    <source>
        <dbReference type="Pfam" id="PF01575"/>
    </source>
</evidence>
<dbReference type="InterPro" id="IPR029069">
    <property type="entry name" value="HotDog_dom_sf"/>
</dbReference>
<dbReference type="SUPFAM" id="SSF54637">
    <property type="entry name" value="Thioesterase/thiol ester dehydrase-isomerase"/>
    <property type="match status" value="1"/>
</dbReference>
<dbReference type="Pfam" id="PF01575">
    <property type="entry name" value="MaoC_dehydratas"/>
    <property type="match status" value="1"/>
</dbReference>
<accession>A0A1Y6BWI5</accession>
<dbReference type="PANTHER" id="PTHR43664">
    <property type="entry name" value="MONOAMINE OXIDASE-RELATED"/>
    <property type="match status" value="1"/>
</dbReference>
<keyword evidence="3" id="KW-1185">Reference proteome</keyword>
<dbReference type="STRING" id="560819.SAMN05428998_11142"/>
<organism evidence="2 3">
    <name type="scientific">Tistlia consotensis USBA 355</name>
    <dbReference type="NCBI Taxonomy" id="560819"/>
    <lineage>
        <taxon>Bacteria</taxon>
        <taxon>Pseudomonadati</taxon>
        <taxon>Pseudomonadota</taxon>
        <taxon>Alphaproteobacteria</taxon>
        <taxon>Rhodospirillales</taxon>
        <taxon>Rhodovibrionaceae</taxon>
        <taxon>Tistlia</taxon>
    </lineage>
</organism>
<evidence type="ECO:0000313" key="2">
    <source>
        <dbReference type="EMBL" id="SMF32507.1"/>
    </source>
</evidence>
<dbReference type="AlphaFoldDB" id="A0A1Y6BWI5"/>
<dbReference type="CDD" id="cd03454">
    <property type="entry name" value="YdeM"/>
    <property type="match status" value="1"/>
</dbReference>